<dbReference type="SUPFAM" id="SSF47090">
    <property type="entry name" value="PGBD-like"/>
    <property type="match status" value="1"/>
</dbReference>
<feature type="chain" id="PRO_5018531495" evidence="2">
    <location>
        <begin position="20"/>
        <end position="120"/>
    </location>
</feature>
<organism evidence="3 4">
    <name type="scientific">Penaeus vannamei</name>
    <name type="common">Whiteleg shrimp</name>
    <name type="synonym">Litopenaeus vannamei</name>
    <dbReference type="NCBI Taxonomy" id="6689"/>
    <lineage>
        <taxon>Eukaryota</taxon>
        <taxon>Metazoa</taxon>
        <taxon>Ecdysozoa</taxon>
        <taxon>Arthropoda</taxon>
        <taxon>Crustacea</taxon>
        <taxon>Multicrustacea</taxon>
        <taxon>Malacostraca</taxon>
        <taxon>Eumalacostraca</taxon>
        <taxon>Eucarida</taxon>
        <taxon>Decapoda</taxon>
        <taxon>Dendrobranchiata</taxon>
        <taxon>Penaeoidea</taxon>
        <taxon>Penaeidae</taxon>
        <taxon>Penaeus</taxon>
    </lineage>
</organism>
<dbReference type="Gene3D" id="1.10.101.10">
    <property type="entry name" value="PGBD-like superfamily/PGBD"/>
    <property type="match status" value="1"/>
</dbReference>
<reference evidence="3 4" key="1">
    <citation type="submission" date="2018-04" db="EMBL/GenBank/DDBJ databases">
        <authorList>
            <person name="Zhang X."/>
            <person name="Yuan J."/>
            <person name="Li F."/>
            <person name="Xiang J."/>
        </authorList>
    </citation>
    <scope>NUCLEOTIDE SEQUENCE [LARGE SCALE GENOMIC DNA]</scope>
    <source>
        <tissue evidence="3">Muscle</tissue>
    </source>
</reference>
<evidence type="ECO:0000256" key="1">
    <source>
        <dbReference type="SAM" id="MobiDB-lite"/>
    </source>
</evidence>
<keyword evidence="4" id="KW-1185">Reference proteome</keyword>
<evidence type="ECO:0000313" key="4">
    <source>
        <dbReference type="Proteomes" id="UP000283509"/>
    </source>
</evidence>
<dbReference type="OrthoDB" id="406838at2759"/>
<dbReference type="EMBL" id="QCYY01001930">
    <property type="protein sequence ID" value="ROT74144.1"/>
    <property type="molecule type" value="Genomic_DNA"/>
</dbReference>
<proteinExistence type="predicted"/>
<evidence type="ECO:0000313" key="3">
    <source>
        <dbReference type="EMBL" id="ROT74144.1"/>
    </source>
</evidence>
<feature type="signal peptide" evidence="2">
    <location>
        <begin position="1"/>
        <end position="19"/>
    </location>
</feature>
<reference evidence="3 4" key="2">
    <citation type="submission" date="2019-01" db="EMBL/GenBank/DDBJ databases">
        <title>The decoding of complex shrimp genome reveals the adaptation for benthos swimmer, frequently molting mechanism and breeding impact on genome.</title>
        <authorList>
            <person name="Sun Y."/>
            <person name="Gao Y."/>
            <person name="Yu Y."/>
        </authorList>
    </citation>
    <scope>NUCLEOTIDE SEQUENCE [LARGE SCALE GENOMIC DNA]</scope>
    <source>
        <tissue evidence="3">Muscle</tissue>
    </source>
</reference>
<gene>
    <name evidence="3" type="ORF">C7M84_007367</name>
</gene>
<feature type="region of interest" description="Disordered" evidence="1">
    <location>
        <begin position="28"/>
        <end position="62"/>
    </location>
</feature>
<evidence type="ECO:0000256" key="2">
    <source>
        <dbReference type="SAM" id="SignalP"/>
    </source>
</evidence>
<dbReference type="InterPro" id="IPR036366">
    <property type="entry name" value="PGBDSf"/>
</dbReference>
<dbReference type="AlphaFoldDB" id="A0A3R7QPT5"/>
<comment type="caution">
    <text evidence="3">The sequence shown here is derived from an EMBL/GenBank/DDBJ whole genome shotgun (WGS) entry which is preliminary data.</text>
</comment>
<dbReference type="InterPro" id="IPR036365">
    <property type="entry name" value="PGBD-like_sf"/>
</dbReference>
<protein>
    <submittedName>
        <fullName evidence="3">Matrix metalloproteinase-24</fullName>
    </submittedName>
</protein>
<name>A0A3R7QPT5_PENVA</name>
<dbReference type="Proteomes" id="UP000283509">
    <property type="component" value="Unassembled WGS sequence"/>
</dbReference>
<accession>A0A3R7QPT5</accession>
<sequence length="120" mass="12755">MGPLYVTFVCVALASLVAGVPVGIPLPRSSSADPYAHHPHNEIAPDNAAPTPAPSTTPAPRVGSTLHAVKFMQKFGYIPQGDEEADFLFSPQALEESIKRMQKFGSIPQTGVIDNDRGQS</sequence>
<keyword evidence="2" id="KW-0732">Signal</keyword>